<dbReference type="Proteomes" id="UP000693970">
    <property type="component" value="Unassembled WGS sequence"/>
</dbReference>
<organism evidence="2 3">
    <name type="scientific">Nitzschia inconspicua</name>
    <dbReference type="NCBI Taxonomy" id="303405"/>
    <lineage>
        <taxon>Eukaryota</taxon>
        <taxon>Sar</taxon>
        <taxon>Stramenopiles</taxon>
        <taxon>Ochrophyta</taxon>
        <taxon>Bacillariophyta</taxon>
        <taxon>Bacillariophyceae</taxon>
        <taxon>Bacillariophycidae</taxon>
        <taxon>Bacillariales</taxon>
        <taxon>Bacillariaceae</taxon>
        <taxon>Nitzschia</taxon>
    </lineage>
</organism>
<protein>
    <submittedName>
        <fullName evidence="2">Uncharacterized protein</fullName>
    </submittedName>
</protein>
<evidence type="ECO:0000313" key="3">
    <source>
        <dbReference type="Proteomes" id="UP000693970"/>
    </source>
</evidence>
<reference evidence="2" key="2">
    <citation type="submission" date="2021-04" db="EMBL/GenBank/DDBJ databases">
        <authorList>
            <person name="Podell S."/>
        </authorList>
    </citation>
    <scope>NUCLEOTIDE SEQUENCE</scope>
    <source>
        <strain evidence="2">Hildebrandi</strain>
    </source>
</reference>
<feature type="compositionally biased region" description="Basic and acidic residues" evidence="1">
    <location>
        <begin position="89"/>
        <end position="100"/>
    </location>
</feature>
<name>A0A9K3M159_9STRA</name>
<feature type="compositionally biased region" description="Acidic residues" evidence="1">
    <location>
        <begin position="79"/>
        <end position="88"/>
    </location>
</feature>
<evidence type="ECO:0000256" key="1">
    <source>
        <dbReference type="SAM" id="MobiDB-lite"/>
    </source>
</evidence>
<comment type="caution">
    <text evidence="2">The sequence shown here is derived from an EMBL/GenBank/DDBJ whole genome shotgun (WGS) entry which is preliminary data.</text>
</comment>
<reference evidence="2" key="1">
    <citation type="journal article" date="2021" name="Sci. Rep.">
        <title>Diploid genomic architecture of Nitzschia inconspicua, an elite biomass production diatom.</title>
        <authorList>
            <person name="Oliver A."/>
            <person name="Podell S."/>
            <person name="Pinowska A."/>
            <person name="Traller J.C."/>
            <person name="Smith S.R."/>
            <person name="McClure R."/>
            <person name="Beliaev A."/>
            <person name="Bohutskyi P."/>
            <person name="Hill E.A."/>
            <person name="Rabines A."/>
            <person name="Zheng H."/>
            <person name="Allen L.Z."/>
            <person name="Kuo A."/>
            <person name="Grigoriev I.V."/>
            <person name="Allen A.E."/>
            <person name="Hazlebeck D."/>
            <person name="Allen E.E."/>
        </authorList>
    </citation>
    <scope>NUCLEOTIDE SEQUENCE</scope>
    <source>
        <strain evidence="2">Hildebrandi</strain>
    </source>
</reference>
<feature type="region of interest" description="Disordered" evidence="1">
    <location>
        <begin position="76"/>
        <end position="100"/>
    </location>
</feature>
<dbReference type="AlphaFoldDB" id="A0A9K3M159"/>
<dbReference type="EMBL" id="JAGRRH010000003">
    <property type="protein sequence ID" value="KAG7372353.1"/>
    <property type="molecule type" value="Genomic_DNA"/>
</dbReference>
<evidence type="ECO:0000313" key="2">
    <source>
        <dbReference type="EMBL" id="KAG7372353.1"/>
    </source>
</evidence>
<accession>A0A9K3M159</accession>
<gene>
    <name evidence="2" type="ORF">IV203_018496</name>
</gene>
<keyword evidence="3" id="KW-1185">Reference proteome</keyword>
<proteinExistence type="predicted"/>
<sequence length="100" mass="11428">MYPKTSPPASLCEALLSSENRRLSSGGRFPYWTSSMREQDRQPPTLLEILNAVESILAEGRHREETDDAACARCKTQEENQENNETEEREGQRNDRCPTN</sequence>